<dbReference type="Proteomes" id="UP001654496">
    <property type="component" value="Segment"/>
</dbReference>
<evidence type="ECO:0000313" key="2">
    <source>
        <dbReference type="Proteomes" id="UP001654496"/>
    </source>
</evidence>
<evidence type="ECO:0000313" key="1">
    <source>
        <dbReference type="EMBL" id="WKW85492.1"/>
    </source>
</evidence>
<name>A0ACD4UH79_9CAUD</name>
<sequence length="296" mass="31118">MPSYLQSGVKPKKIIQGGQVVKKIVQGIGGSAVTLWQNTIPRQGLIKSGNQSLSNNVWEKLTGFILDPAYPETQAQALTSDGLMVTGRASFYVYGSAKTTSTSSYTRGVRVTANGAVAAEISTSNAQGSVAGQRECSAVVYDSTDTFLELYALTGSSLSSNRTIEGGDYTKFYYLVGDYYDFPAAVAYGTAASAELPMVATATASIPYVTGSGIMLDPGTYQVFWRTQLPGTIWSIGMRTSTGDTVMNVAASSSFTVQAPQTFTVATRGYALPIARPSNAGTIGAGGINMFIVKVS</sequence>
<protein>
    <submittedName>
        <fullName evidence="1">Uncharacterized protein</fullName>
    </submittedName>
</protein>
<reference evidence="1" key="1">
    <citation type="submission" date="2023-06" db="EMBL/GenBank/DDBJ databases">
        <authorList>
            <person name="DeJong R.J."/>
            <person name="Yoon E."/>
            <person name="Radersma M."/>
            <person name="Veenstra M."/>
            <person name="Churu J."/>
            <person name="Moleakunnel K."/>
            <person name="Weaver G."/>
            <person name="Hill E."/>
            <person name="Janvier A."/>
            <person name="Harlow L."/>
            <person name="Kramer C."/>
            <person name="Seinen K."/>
            <person name="Chen A."/>
            <person name="Minasian M."/>
            <person name="Doorn S."/>
            <person name="Dole C."/>
            <person name="Ramsey F."/>
            <person name="Nieze J."/>
            <person name="Baker A."/>
            <person name="Swierenga S."/>
            <person name="White A."/>
            <person name="Howland A."/>
            <person name="Ko C."/>
            <person name="Russell D.A."/>
            <person name="Jacobs-Sera D."/>
            <person name="Hatfull G.F."/>
        </authorList>
    </citation>
    <scope>NUCLEOTIDE SEQUENCE</scope>
</reference>
<dbReference type="EMBL" id="OR159659">
    <property type="protein sequence ID" value="WKW85492.1"/>
    <property type="molecule type" value="Genomic_DNA"/>
</dbReference>
<gene>
    <name evidence="1" type="primary">40</name>
    <name evidence="1" type="ORF">SEA_REYNAULD_40</name>
</gene>
<keyword evidence="2" id="KW-1185">Reference proteome</keyword>
<organism evidence="1 2">
    <name type="scientific">Rhodococcus phage Reynauld</name>
    <dbReference type="NCBI Taxonomy" id="3062845"/>
    <lineage>
        <taxon>Viruses</taxon>
        <taxon>Duplodnaviria</taxon>
        <taxon>Heunggongvirae</taxon>
        <taxon>Uroviricota</taxon>
        <taxon>Caudoviricetes</taxon>
        <taxon>Caudoviricetes incertae sedis</taxon>
        <taxon>Reynauldvirus</taxon>
        <taxon>Reynauldvirus reynauld</taxon>
    </lineage>
</organism>
<proteinExistence type="predicted"/>
<accession>A0ACD4UH79</accession>